<dbReference type="SUPFAM" id="SSF51735">
    <property type="entry name" value="NAD(P)-binding Rossmann-fold domains"/>
    <property type="match status" value="1"/>
</dbReference>
<feature type="transmembrane region" description="Helical" evidence="11">
    <location>
        <begin position="113"/>
        <end position="132"/>
    </location>
</feature>
<name>A0A6P8AWV6_PYRGI</name>
<dbReference type="Pfam" id="PF08022">
    <property type="entry name" value="FAD_binding_8"/>
    <property type="match status" value="1"/>
</dbReference>
<dbReference type="InterPro" id="IPR013112">
    <property type="entry name" value="FAD-bd_8"/>
</dbReference>
<dbReference type="GO" id="GO:0006879">
    <property type="term" value="P:intracellular iron ion homeostasis"/>
    <property type="evidence" value="ECO:0007669"/>
    <property type="project" value="TreeGrafter"/>
</dbReference>
<comment type="similarity">
    <text evidence="2">Belongs to the ferric reductase (FRE) family.</text>
</comment>
<dbReference type="InterPro" id="IPR013121">
    <property type="entry name" value="Fe_red_NAD-bd_6"/>
</dbReference>
<dbReference type="PANTHER" id="PTHR32361">
    <property type="entry name" value="FERRIC/CUPRIC REDUCTASE TRANSMEMBRANE COMPONENT"/>
    <property type="match status" value="1"/>
</dbReference>
<evidence type="ECO:0000313" key="13">
    <source>
        <dbReference type="Proteomes" id="UP000515153"/>
    </source>
</evidence>
<dbReference type="Gene3D" id="3.90.25.10">
    <property type="entry name" value="UDP-galactose 4-epimerase, domain 1"/>
    <property type="match status" value="1"/>
</dbReference>
<dbReference type="GO" id="GO:0005886">
    <property type="term" value="C:plasma membrane"/>
    <property type="evidence" value="ECO:0007669"/>
    <property type="project" value="TreeGrafter"/>
</dbReference>
<comment type="subcellular location">
    <subcellularLocation>
        <location evidence="1">Membrane</location>
        <topology evidence="1">Multi-pass membrane protein</topology>
    </subcellularLocation>
</comment>
<keyword evidence="7" id="KW-0560">Oxidoreductase</keyword>
<keyword evidence="3" id="KW-0813">Transport</keyword>
<dbReference type="GeneID" id="41963250"/>
<evidence type="ECO:0000256" key="2">
    <source>
        <dbReference type="ARBA" id="ARBA00006278"/>
    </source>
</evidence>
<evidence type="ECO:0000256" key="10">
    <source>
        <dbReference type="SAM" id="MobiDB-lite"/>
    </source>
</evidence>
<dbReference type="Pfam" id="PF08030">
    <property type="entry name" value="NAD_binding_6"/>
    <property type="match status" value="1"/>
</dbReference>
<reference evidence="13 14" key="1">
    <citation type="journal article" date="2019" name="Mol. Biol. Evol.">
        <title>Blast fungal genomes show frequent chromosomal changes, gene gains and losses, and effector gene turnover.</title>
        <authorList>
            <person name="Gomez Luciano L.B."/>
            <person name="Jason Tsai I."/>
            <person name="Chuma I."/>
            <person name="Tosa Y."/>
            <person name="Chen Y.H."/>
            <person name="Li J.Y."/>
            <person name="Li M.Y."/>
            <person name="Jade Lu M.Y."/>
            <person name="Nakayashiki H."/>
            <person name="Li W.H."/>
        </authorList>
    </citation>
    <scope>NUCLEOTIDE SEQUENCE [LARGE SCALE GENOMIC DNA]</scope>
    <source>
        <strain evidence="13 14">NI907</strain>
    </source>
</reference>
<proteinExistence type="inferred from homology"/>
<evidence type="ECO:0000259" key="12">
    <source>
        <dbReference type="PROSITE" id="PS51384"/>
    </source>
</evidence>
<dbReference type="InterPro" id="IPR013130">
    <property type="entry name" value="Fe3_Rdtase_TM_dom"/>
</dbReference>
<dbReference type="Pfam" id="PF05368">
    <property type="entry name" value="NmrA"/>
    <property type="match status" value="1"/>
</dbReference>
<organism evidence="13 14">
    <name type="scientific">Pyricularia grisea</name>
    <name type="common">Crabgrass-specific blast fungus</name>
    <name type="synonym">Magnaporthe grisea</name>
    <dbReference type="NCBI Taxonomy" id="148305"/>
    <lineage>
        <taxon>Eukaryota</taxon>
        <taxon>Fungi</taxon>
        <taxon>Dikarya</taxon>
        <taxon>Ascomycota</taxon>
        <taxon>Pezizomycotina</taxon>
        <taxon>Sordariomycetes</taxon>
        <taxon>Sordariomycetidae</taxon>
        <taxon>Magnaporthales</taxon>
        <taxon>Pyriculariaceae</taxon>
        <taxon>Pyricularia</taxon>
    </lineage>
</organism>
<feature type="region of interest" description="Disordered" evidence="10">
    <location>
        <begin position="507"/>
        <end position="540"/>
    </location>
</feature>
<dbReference type="InterPro" id="IPR017927">
    <property type="entry name" value="FAD-bd_FR_type"/>
</dbReference>
<feature type="transmembrane region" description="Helical" evidence="11">
    <location>
        <begin position="27"/>
        <end position="50"/>
    </location>
</feature>
<feature type="domain" description="FAD-binding FR-type" evidence="12">
    <location>
        <begin position="263"/>
        <end position="427"/>
    </location>
</feature>
<dbReference type="CDD" id="cd06186">
    <property type="entry name" value="NOX_Duox_like_FAD_NADP"/>
    <property type="match status" value="1"/>
</dbReference>
<keyword evidence="9 11" id="KW-0472">Membrane</keyword>
<dbReference type="Gene3D" id="3.40.50.720">
    <property type="entry name" value="NAD(P)-binding Rossmann-like Domain"/>
    <property type="match status" value="1"/>
</dbReference>
<dbReference type="InterPro" id="IPR008030">
    <property type="entry name" value="NmrA-like"/>
</dbReference>
<dbReference type="InterPro" id="IPR051410">
    <property type="entry name" value="Ferric/Cupric_Reductase"/>
</dbReference>
<dbReference type="SFLD" id="SFLDG01168">
    <property type="entry name" value="Ferric_reductase_subgroup_(FRE"/>
    <property type="match status" value="1"/>
</dbReference>
<evidence type="ECO:0000256" key="7">
    <source>
        <dbReference type="ARBA" id="ARBA00023002"/>
    </source>
</evidence>
<feature type="transmembrane region" description="Helical" evidence="11">
    <location>
        <begin position="144"/>
        <end position="165"/>
    </location>
</feature>
<dbReference type="PANTHER" id="PTHR32361:SF28">
    <property type="entry name" value="FRP1P"/>
    <property type="match status" value="1"/>
</dbReference>
<dbReference type="OrthoDB" id="10006946at2759"/>
<dbReference type="GO" id="GO:0006826">
    <property type="term" value="P:iron ion transport"/>
    <property type="evidence" value="ECO:0007669"/>
    <property type="project" value="TreeGrafter"/>
</dbReference>
<gene>
    <name evidence="14" type="ORF">PgNI_08345</name>
</gene>
<evidence type="ECO:0000256" key="1">
    <source>
        <dbReference type="ARBA" id="ARBA00004141"/>
    </source>
</evidence>
<protein>
    <recommendedName>
        <fullName evidence="12">FAD-binding FR-type domain-containing protein</fullName>
    </recommendedName>
</protein>
<dbReference type="RefSeq" id="XP_030979385.1">
    <property type="nucleotide sequence ID" value="XM_031128341.1"/>
</dbReference>
<evidence type="ECO:0000313" key="14">
    <source>
        <dbReference type="RefSeq" id="XP_030979385.1"/>
    </source>
</evidence>
<reference evidence="14" key="3">
    <citation type="submission" date="2025-08" db="UniProtKB">
        <authorList>
            <consortium name="RefSeq"/>
        </authorList>
    </citation>
    <scope>IDENTIFICATION</scope>
    <source>
        <strain evidence="14">NI907</strain>
    </source>
</reference>
<feature type="transmembrane region" description="Helical" evidence="11">
    <location>
        <begin position="213"/>
        <end position="238"/>
    </location>
</feature>
<evidence type="ECO:0000256" key="5">
    <source>
        <dbReference type="ARBA" id="ARBA00022982"/>
    </source>
</evidence>
<dbReference type="SUPFAM" id="SSF52343">
    <property type="entry name" value="Ferredoxin reductase-like, C-terminal NADP-linked domain"/>
    <property type="match status" value="1"/>
</dbReference>
<evidence type="ECO:0000256" key="11">
    <source>
        <dbReference type="SAM" id="Phobius"/>
    </source>
</evidence>
<evidence type="ECO:0000256" key="9">
    <source>
        <dbReference type="ARBA" id="ARBA00023136"/>
    </source>
</evidence>
<keyword evidence="5" id="KW-0249">Electron transport</keyword>
<reference evidence="14" key="2">
    <citation type="submission" date="2019-10" db="EMBL/GenBank/DDBJ databases">
        <authorList>
            <consortium name="NCBI Genome Project"/>
        </authorList>
    </citation>
    <scope>NUCLEOTIDE SEQUENCE</scope>
    <source>
        <strain evidence="14">NI907</strain>
    </source>
</reference>
<dbReference type="GO" id="GO:0000293">
    <property type="term" value="F:ferric-chelate reductase activity"/>
    <property type="evidence" value="ECO:0007669"/>
    <property type="project" value="UniProtKB-ARBA"/>
</dbReference>
<dbReference type="InterPro" id="IPR036291">
    <property type="entry name" value="NAD(P)-bd_dom_sf"/>
</dbReference>
<accession>A0A6P8AWV6</accession>
<dbReference type="PROSITE" id="PS51384">
    <property type="entry name" value="FAD_FR"/>
    <property type="match status" value="1"/>
</dbReference>
<keyword evidence="6 11" id="KW-1133">Transmembrane helix</keyword>
<dbReference type="Gene3D" id="3.40.50.80">
    <property type="entry name" value="Nucleotide-binding domain of ferredoxin-NADP reductase (FNR) module"/>
    <property type="match status" value="1"/>
</dbReference>
<dbReference type="Proteomes" id="UP000515153">
    <property type="component" value="Chromosome V"/>
</dbReference>
<evidence type="ECO:0000256" key="4">
    <source>
        <dbReference type="ARBA" id="ARBA00022692"/>
    </source>
</evidence>
<evidence type="ECO:0000256" key="8">
    <source>
        <dbReference type="ARBA" id="ARBA00023065"/>
    </source>
</evidence>
<keyword evidence="8" id="KW-0406">Ion transport</keyword>
<feature type="transmembrane region" description="Helical" evidence="11">
    <location>
        <begin position="245"/>
        <end position="262"/>
    </location>
</feature>
<dbReference type="GO" id="GO:0015677">
    <property type="term" value="P:copper ion import"/>
    <property type="evidence" value="ECO:0007669"/>
    <property type="project" value="TreeGrafter"/>
</dbReference>
<dbReference type="KEGG" id="pgri:PgNI_08345"/>
<sequence>MGWPWRFVDLDEEARALRRETLDRYAAYSQLSALIPVLGFVGFQLARWAYLQICAKSGRGPAYSSLPTAPGSPSLKSRRRSPAGALEVRLGALKWWLGDEVFILGKYRGERDVWVFGGLWTAWLLLLCVLGTDGDYLHLTKRFGVVAAAQFPIQYLLALKFLNPFAFAFRVSHEQINRWHRLQGRVVYILLLLHVICYVNFFIQAGILMRRLFAPIVFAGVVSWIGINLMTATAIDLVRNFSYRLFFVVHLLVSFTLPPLLFYHAKPARVSMVAALAFIVLDIAVRKIKTINTEAAFEKIPGTNLIKVSAPIPQRSRADEFNSHPGSHVYISIPSAARPEASPTSSWIYDFCFNPFTVADVDETTGDLTIVARHRGGPMTAALARFAKSTQSLPPTPTMPNLDATSRSADRKIPLSIEGPYGAAKHFPNLAGPSFDRVLMVTGGVGATFLIPLYRAMLHDDPNAKVELIWAVRSPDEASWAVKEGASAHSDNILTDDRVHLFMTGDVVADDPGPTPAGGSTLAPSGSSSDDGAASGPGVELNALYRDRTRGRFSAMNNRRRPDLRKIVDDIFKHGSQERVAVLVCGPEEMARELRRYVGAWVQRGRSVWWHNEGFGCMSQTTRDRILVLGAGELGDAILDALTSSPLYSPSRHPTSLLVRTETLTSTDATKQARVRVYEAKGISLVGGDLAGTTEADLAGIFSGYTTVIHANGMTAPPGTQLKICRAALAARVARFVPWQFGVDYDVLGPLAGGGLFAEACEVRSVLRAQDALRWTVVSCGIFTSFLFEESWGVVVPCGEGVKVTALGSWEDGITATTAEDIARVTARLVLDPEEDGAWSGGGGGDGPPVYIAGDTLTYADLADVVERVTGKEVVRECMGRDDLRKKLEQDPDNKLYKYRVVFGGGSGVSWPKEGTWNDSRGLEMETIQDWLRRSKQ</sequence>
<keyword evidence="13" id="KW-1185">Reference proteome</keyword>
<dbReference type="AlphaFoldDB" id="A0A6P8AWV6"/>
<keyword evidence="4 11" id="KW-0812">Transmembrane</keyword>
<dbReference type="SFLD" id="SFLDS00052">
    <property type="entry name" value="Ferric_Reductase_Domain"/>
    <property type="match status" value="1"/>
</dbReference>
<feature type="compositionally biased region" description="Low complexity" evidence="10">
    <location>
        <begin position="523"/>
        <end position="538"/>
    </location>
</feature>
<feature type="transmembrane region" description="Helical" evidence="11">
    <location>
        <begin position="186"/>
        <end position="207"/>
    </location>
</feature>
<evidence type="ECO:0000256" key="6">
    <source>
        <dbReference type="ARBA" id="ARBA00022989"/>
    </source>
</evidence>
<evidence type="ECO:0000256" key="3">
    <source>
        <dbReference type="ARBA" id="ARBA00022448"/>
    </source>
</evidence>
<dbReference type="InterPro" id="IPR039261">
    <property type="entry name" value="FNR_nucleotide-bd"/>
</dbReference>
<dbReference type="Pfam" id="PF01794">
    <property type="entry name" value="Ferric_reduct"/>
    <property type="match status" value="1"/>
</dbReference>